<feature type="coiled-coil region" evidence="1">
    <location>
        <begin position="15"/>
        <end position="45"/>
    </location>
</feature>
<proteinExistence type="predicted"/>
<gene>
    <name evidence="2" type="ORF">PSTG_18642</name>
</gene>
<keyword evidence="1" id="KW-0175">Coiled coil</keyword>
<evidence type="ECO:0008006" key="4">
    <source>
        <dbReference type="Google" id="ProtNLM"/>
    </source>
</evidence>
<reference evidence="3" key="1">
    <citation type="submission" date="2014-03" db="EMBL/GenBank/DDBJ databases">
        <title>The Genome Sequence of Puccinia striiformis f. sp. tritici PST-78.</title>
        <authorList>
            <consortium name="The Broad Institute Genome Sequencing Platform"/>
            <person name="Cuomo C."/>
            <person name="Hulbert S."/>
            <person name="Chen X."/>
            <person name="Walker B."/>
            <person name="Young S.K."/>
            <person name="Zeng Q."/>
            <person name="Gargeya S."/>
            <person name="Fitzgerald M."/>
            <person name="Haas B."/>
            <person name="Abouelleil A."/>
            <person name="Alvarado L."/>
            <person name="Arachchi H.M."/>
            <person name="Berlin A.M."/>
            <person name="Chapman S.B."/>
            <person name="Goldberg J."/>
            <person name="Griggs A."/>
            <person name="Gujja S."/>
            <person name="Hansen M."/>
            <person name="Howarth C."/>
            <person name="Imamovic A."/>
            <person name="Larimer J."/>
            <person name="McCowan C."/>
            <person name="Montmayeur A."/>
            <person name="Murphy C."/>
            <person name="Neiman D."/>
            <person name="Pearson M."/>
            <person name="Priest M."/>
            <person name="Roberts A."/>
            <person name="Saif S."/>
            <person name="Shea T."/>
            <person name="Sisk P."/>
            <person name="Sykes S."/>
            <person name="Wortman J."/>
            <person name="Nusbaum C."/>
            <person name="Birren B."/>
        </authorList>
    </citation>
    <scope>NUCLEOTIDE SEQUENCE [LARGE SCALE GENOMIC DNA]</scope>
    <source>
        <strain evidence="3">race PST-78</strain>
    </source>
</reference>
<dbReference type="OrthoDB" id="2506111at2759"/>
<name>A0A0L0UMJ6_9BASI</name>
<accession>A0A0L0UMJ6</accession>
<comment type="caution">
    <text evidence="2">The sequence shown here is derived from an EMBL/GenBank/DDBJ whole genome shotgun (WGS) entry which is preliminary data.</text>
</comment>
<evidence type="ECO:0000313" key="2">
    <source>
        <dbReference type="EMBL" id="KNE87964.1"/>
    </source>
</evidence>
<keyword evidence="3" id="KW-1185">Reference proteome</keyword>
<sequence length="126" mass="13953">MADIQKQFEELMKVVAEERILRQKAEAALAKARRAAENLAKANAVALAASAAATQKGPKMGLPEKFSGSRGAKAERWVNQIGLYMTANAHLFPDNRTKVLWSLSYLDGQALEWADQFAKKLFQAEF</sequence>
<dbReference type="EMBL" id="AJIL01003538">
    <property type="protein sequence ID" value="KNE87964.1"/>
    <property type="molecule type" value="Genomic_DNA"/>
</dbReference>
<dbReference type="Proteomes" id="UP000054564">
    <property type="component" value="Unassembled WGS sequence"/>
</dbReference>
<feature type="non-terminal residue" evidence="2">
    <location>
        <position position="126"/>
    </location>
</feature>
<evidence type="ECO:0000256" key="1">
    <source>
        <dbReference type="SAM" id="Coils"/>
    </source>
</evidence>
<organism evidence="2 3">
    <name type="scientific">Puccinia striiformis f. sp. tritici PST-78</name>
    <dbReference type="NCBI Taxonomy" id="1165861"/>
    <lineage>
        <taxon>Eukaryota</taxon>
        <taxon>Fungi</taxon>
        <taxon>Dikarya</taxon>
        <taxon>Basidiomycota</taxon>
        <taxon>Pucciniomycotina</taxon>
        <taxon>Pucciniomycetes</taxon>
        <taxon>Pucciniales</taxon>
        <taxon>Pucciniaceae</taxon>
        <taxon>Puccinia</taxon>
    </lineage>
</organism>
<evidence type="ECO:0000313" key="3">
    <source>
        <dbReference type="Proteomes" id="UP000054564"/>
    </source>
</evidence>
<dbReference type="AlphaFoldDB" id="A0A0L0UMJ6"/>
<protein>
    <recommendedName>
        <fullName evidence="4">DUF4939 domain-containing protein</fullName>
    </recommendedName>
</protein>